<dbReference type="AlphaFoldDB" id="A0A5D2U4D3"/>
<keyword evidence="1" id="KW-0812">Transmembrane</keyword>
<dbReference type="PANTHER" id="PTHR10223">
    <property type="entry name" value="26S PROTEASOME NON-ATPASE REGULATORY SUBUNIT 4"/>
    <property type="match status" value="1"/>
</dbReference>
<dbReference type="EMBL" id="CM017655">
    <property type="protein sequence ID" value="TYI72382.1"/>
    <property type="molecule type" value="Genomic_DNA"/>
</dbReference>
<dbReference type="Gene3D" id="3.40.50.410">
    <property type="entry name" value="von Willebrand factor, type A domain"/>
    <property type="match status" value="1"/>
</dbReference>
<dbReference type="GO" id="GO:0005829">
    <property type="term" value="C:cytosol"/>
    <property type="evidence" value="ECO:0007669"/>
    <property type="project" value="TreeGrafter"/>
</dbReference>
<dbReference type="Proteomes" id="UP000323597">
    <property type="component" value="Chromosome D07"/>
</dbReference>
<evidence type="ECO:0000313" key="3">
    <source>
        <dbReference type="EMBL" id="TYI72382.1"/>
    </source>
</evidence>
<dbReference type="GO" id="GO:0031593">
    <property type="term" value="F:polyubiquitin modification-dependent protein binding"/>
    <property type="evidence" value="ECO:0007669"/>
    <property type="project" value="TreeGrafter"/>
</dbReference>
<dbReference type="InterPro" id="IPR002035">
    <property type="entry name" value="VWF_A"/>
</dbReference>
<evidence type="ECO:0000313" key="4">
    <source>
        <dbReference type="Proteomes" id="UP000323597"/>
    </source>
</evidence>
<dbReference type="GO" id="GO:0008540">
    <property type="term" value="C:proteasome regulatory particle, base subcomplex"/>
    <property type="evidence" value="ECO:0007669"/>
    <property type="project" value="TreeGrafter"/>
</dbReference>
<dbReference type="PANTHER" id="PTHR10223:SF0">
    <property type="entry name" value="26S PROTEASOME NON-ATPASE REGULATORY SUBUNIT 4"/>
    <property type="match status" value="1"/>
</dbReference>
<dbReference type="InterPro" id="IPR027040">
    <property type="entry name" value="PSMD4"/>
</dbReference>
<keyword evidence="1" id="KW-0472">Membrane</keyword>
<dbReference type="GO" id="GO:0005634">
    <property type="term" value="C:nucleus"/>
    <property type="evidence" value="ECO:0007669"/>
    <property type="project" value="TreeGrafter"/>
</dbReference>
<feature type="domain" description="VWFA" evidence="2">
    <location>
        <begin position="2"/>
        <end position="82"/>
    </location>
</feature>
<reference evidence="3 4" key="1">
    <citation type="submission" date="2019-07" db="EMBL/GenBank/DDBJ databases">
        <title>WGS assembly of Gossypium mustelinum.</title>
        <authorList>
            <person name="Chen Z.J."/>
            <person name="Sreedasyam A."/>
            <person name="Ando A."/>
            <person name="Song Q."/>
            <person name="De L."/>
            <person name="Hulse-Kemp A."/>
            <person name="Ding M."/>
            <person name="Ye W."/>
            <person name="Kirkbride R."/>
            <person name="Jenkins J."/>
            <person name="Plott C."/>
            <person name="Lovell J."/>
            <person name="Lin Y.-M."/>
            <person name="Vaughn R."/>
            <person name="Liu B."/>
            <person name="Li W."/>
            <person name="Simpson S."/>
            <person name="Scheffler B."/>
            <person name="Saski C."/>
            <person name="Grover C."/>
            <person name="Hu G."/>
            <person name="Conover J."/>
            <person name="Carlson J."/>
            <person name="Shu S."/>
            <person name="Boston L."/>
            <person name="Williams M."/>
            <person name="Peterson D."/>
            <person name="Mcgee K."/>
            <person name="Jones D."/>
            <person name="Wendel J."/>
            <person name="Stelly D."/>
            <person name="Grimwood J."/>
            <person name="Schmutz J."/>
        </authorList>
    </citation>
    <scope>NUCLEOTIDE SEQUENCE [LARGE SCALE GENOMIC DNA]</scope>
    <source>
        <strain evidence="3">1408120.09</strain>
    </source>
</reference>
<keyword evidence="4" id="KW-1185">Reference proteome</keyword>
<name>A0A5D2U4D3_GOSMU</name>
<protein>
    <recommendedName>
        <fullName evidence="2">VWFA domain-containing protein</fullName>
    </recommendedName>
</protein>
<gene>
    <name evidence="3" type="ORF">E1A91_D07G057800v1</name>
</gene>
<dbReference type="Pfam" id="PF13519">
    <property type="entry name" value="VWA_2"/>
    <property type="match status" value="1"/>
</dbReference>
<feature type="non-terminal residue" evidence="3">
    <location>
        <position position="1"/>
    </location>
</feature>
<evidence type="ECO:0000256" key="1">
    <source>
        <dbReference type="SAM" id="Phobius"/>
    </source>
</evidence>
<organism evidence="3 4">
    <name type="scientific">Gossypium mustelinum</name>
    <name type="common">Cotton</name>
    <name type="synonym">Gossypium caicoense</name>
    <dbReference type="NCBI Taxonomy" id="34275"/>
    <lineage>
        <taxon>Eukaryota</taxon>
        <taxon>Viridiplantae</taxon>
        <taxon>Streptophyta</taxon>
        <taxon>Embryophyta</taxon>
        <taxon>Tracheophyta</taxon>
        <taxon>Spermatophyta</taxon>
        <taxon>Magnoliopsida</taxon>
        <taxon>eudicotyledons</taxon>
        <taxon>Gunneridae</taxon>
        <taxon>Pentapetalae</taxon>
        <taxon>rosids</taxon>
        <taxon>malvids</taxon>
        <taxon>Malvales</taxon>
        <taxon>Malvaceae</taxon>
        <taxon>Malvoideae</taxon>
        <taxon>Gossypium</taxon>
    </lineage>
</organism>
<accession>A0A5D2U4D3</accession>
<dbReference type="GO" id="GO:0043161">
    <property type="term" value="P:proteasome-mediated ubiquitin-dependent protein catabolic process"/>
    <property type="evidence" value="ECO:0007669"/>
    <property type="project" value="TreeGrafter"/>
</dbReference>
<proteinExistence type="predicted"/>
<keyword evidence="1" id="KW-1133">Transmembrane helix</keyword>
<dbReference type="InterPro" id="IPR036465">
    <property type="entry name" value="vWFA_dom_sf"/>
</dbReference>
<feature type="transmembrane region" description="Helical" evidence="1">
    <location>
        <begin position="94"/>
        <end position="112"/>
    </location>
</feature>
<sequence length="152" mass="16748">QANAVSLICGAKTQSNPKKTVGILTMVGKGVRVLATPTSELRKILSCMHANLYHDLCKACNSLALKHRQNKNQQQRIIVFAGSLQFSFEMIGKCLMWVVGAALIIAGLYMVILGKSEESKYLSENEPIYSVSENNDMESTFIRPLLGNKLQS</sequence>
<evidence type="ECO:0000259" key="2">
    <source>
        <dbReference type="Pfam" id="PF13519"/>
    </source>
</evidence>